<keyword evidence="6" id="KW-1185">Reference proteome</keyword>
<proteinExistence type="predicted"/>
<comment type="caution">
    <text evidence="5">The sequence shown here is derived from an EMBL/GenBank/DDBJ whole genome shotgun (WGS) entry which is preliminary data.</text>
</comment>
<sequence length="392" mass="41030">MRANLKSPSVVALMLAASLASTIGGLPFNTLPVLLGSLADSFHLPPEQVGLLGSICFGGYLLGTLGAPIWMNRLNWRWLTATGAICTAACFALSAMVQALPLLYVSWACIGFFASTMTCLGMRVLSDLPNKERAFGVRQGVELSVTAAMLFALPPLLIARFHYAGAAWALAALVLLLGLSAFWVPHGARDSVISHTDVAATQPQHMPVAAWWALAVLWLFLVGNIGLWAFLERIGVHLSVSAADMGIVFAVLKLLGSVAAFFVATVGARFSLARGLSITFLGLIAGLGLLASASGFGFYAAGSWLWEVAFTCGCVLQTAHIARTDPSGRAIVLVPGAFALASMVGPGVAGKLMGAQGIEPVLWFALASSAVPVLNLLLRAKNESNQAVVNIK</sequence>
<dbReference type="OrthoDB" id="6829925at2"/>
<dbReference type="SUPFAM" id="SSF103473">
    <property type="entry name" value="MFS general substrate transporter"/>
    <property type="match status" value="1"/>
</dbReference>
<dbReference type="PANTHER" id="PTHR23527">
    <property type="entry name" value="BLL3282 PROTEIN"/>
    <property type="match status" value="1"/>
</dbReference>
<evidence type="ECO:0000256" key="4">
    <source>
        <dbReference type="SAM" id="Phobius"/>
    </source>
</evidence>
<dbReference type="InterPro" id="IPR036259">
    <property type="entry name" value="MFS_trans_sf"/>
</dbReference>
<feature type="transmembrane region" description="Helical" evidence="4">
    <location>
        <begin position="209"/>
        <end position="231"/>
    </location>
</feature>
<evidence type="ECO:0000256" key="3">
    <source>
        <dbReference type="ARBA" id="ARBA00023136"/>
    </source>
</evidence>
<dbReference type="EMBL" id="QURR01000012">
    <property type="protein sequence ID" value="RGE44915.1"/>
    <property type="molecule type" value="Genomic_DNA"/>
</dbReference>
<reference evidence="5 6" key="1">
    <citation type="submission" date="2018-08" db="EMBL/GenBank/DDBJ databases">
        <title>Comamonas testosteroni strain SWCO2.</title>
        <authorList>
            <person name="Jiang N."/>
            <person name="Zhang X.Z."/>
        </authorList>
    </citation>
    <scope>NUCLEOTIDE SEQUENCE [LARGE SCALE GENOMIC DNA]</scope>
    <source>
        <strain evidence="5 6">SWCO2</strain>
    </source>
</reference>
<evidence type="ECO:0000313" key="6">
    <source>
        <dbReference type="Proteomes" id="UP000261948"/>
    </source>
</evidence>
<feature type="transmembrane region" description="Helical" evidence="4">
    <location>
        <begin position="143"/>
        <end position="161"/>
    </location>
</feature>
<feature type="transmembrane region" description="Helical" evidence="4">
    <location>
        <begin position="78"/>
        <end position="97"/>
    </location>
</feature>
<feature type="transmembrane region" description="Helical" evidence="4">
    <location>
        <begin position="361"/>
        <end position="378"/>
    </location>
</feature>
<feature type="transmembrane region" description="Helical" evidence="4">
    <location>
        <begin position="103"/>
        <end position="122"/>
    </location>
</feature>
<accession>A0A373FN54</accession>
<dbReference type="Proteomes" id="UP000261948">
    <property type="component" value="Unassembled WGS sequence"/>
</dbReference>
<keyword evidence="3 4" id="KW-0472">Membrane</keyword>
<keyword evidence="2 4" id="KW-1133">Transmembrane helix</keyword>
<dbReference type="PANTHER" id="PTHR23527:SF1">
    <property type="entry name" value="BLL3282 PROTEIN"/>
    <property type="match status" value="1"/>
</dbReference>
<feature type="transmembrane region" description="Helical" evidence="4">
    <location>
        <begin position="49"/>
        <end position="71"/>
    </location>
</feature>
<name>A0A373FN54_COMTE</name>
<evidence type="ECO:0000256" key="2">
    <source>
        <dbReference type="ARBA" id="ARBA00022989"/>
    </source>
</evidence>
<dbReference type="InterPro" id="IPR011701">
    <property type="entry name" value="MFS"/>
</dbReference>
<feature type="transmembrane region" description="Helical" evidence="4">
    <location>
        <begin position="167"/>
        <end position="188"/>
    </location>
</feature>
<dbReference type="InterPro" id="IPR052952">
    <property type="entry name" value="MFS-Transporter"/>
</dbReference>
<dbReference type="AlphaFoldDB" id="A0A373FN54"/>
<organism evidence="5 6">
    <name type="scientific">Comamonas testosteroni</name>
    <name type="common">Pseudomonas testosteroni</name>
    <dbReference type="NCBI Taxonomy" id="285"/>
    <lineage>
        <taxon>Bacteria</taxon>
        <taxon>Pseudomonadati</taxon>
        <taxon>Pseudomonadota</taxon>
        <taxon>Betaproteobacteria</taxon>
        <taxon>Burkholderiales</taxon>
        <taxon>Comamonadaceae</taxon>
        <taxon>Comamonas</taxon>
    </lineage>
</organism>
<dbReference type="Gene3D" id="1.20.1250.20">
    <property type="entry name" value="MFS general substrate transporter like domains"/>
    <property type="match status" value="2"/>
</dbReference>
<dbReference type="GO" id="GO:0022857">
    <property type="term" value="F:transmembrane transporter activity"/>
    <property type="evidence" value="ECO:0007669"/>
    <property type="project" value="InterPro"/>
</dbReference>
<gene>
    <name evidence="5" type="ORF">DZC30_11180</name>
</gene>
<dbReference type="Pfam" id="PF07690">
    <property type="entry name" value="MFS_1"/>
    <property type="match status" value="1"/>
</dbReference>
<keyword evidence="1 4" id="KW-0812">Transmembrane</keyword>
<feature type="transmembrane region" description="Helical" evidence="4">
    <location>
        <begin position="243"/>
        <end position="264"/>
    </location>
</feature>
<feature type="transmembrane region" description="Helical" evidence="4">
    <location>
        <begin position="276"/>
        <end position="298"/>
    </location>
</feature>
<evidence type="ECO:0000313" key="5">
    <source>
        <dbReference type="EMBL" id="RGE44915.1"/>
    </source>
</evidence>
<evidence type="ECO:0000256" key="1">
    <source>
        <dbReference type="ARBA" id="ARBA00022692"/>
    </source>
</evidence>
<protein>
    <submittedName>
        <fullName evidence="5">MFS transporter</fullName>
    </submittedName>
</protein>